<feature type="domain" description="Glycosyltransferase RgtA/B/C/D-like" evidence="9">
    <location>
        <begin position="67"/>
        <end position="224"/>
    </location>
</feature>
<evidence type="ECO:0000259" key="9">
    <source>
        <dbReference type="Pfam" id="PF13231"/>
    </source>
</evidence>
<keyword evidence="3" id="KW-0328">Glycosyltransferase</keyword>
<evidence type="ECO:0000313" key="11">
    <source>
        <dbReference type="Proteomes" id="UP000269097"/>
    </source>
</evidence>
<dbReference type="EMBL" id="CP033433">
    <property type="protein sequence ID" value="AYQ75119.1"/>
    <property type="molecule type" value="Genomic_DNA"/>
</dbReference>
<dbReference type="GO" id="GO:0016763">
    <property type="term" value="F:pentosyltransferase activity"/>
    <property type="evidence" value="ECO:0007669"/>
    <property type="project" value="TreeGrafter"/>
</dbReference>
<feature type="transmembrane region" description="Helical" evidence="8">
    <location>
        <begin position="167"/>
        <end position="185"/>
    </location>
</feature>
<feature type="transmembrane region" description="Helical" evidence="8">
    <location>
        <begin position="318"/>
        <end position="337"/>
    </location>
</feature>
<evidence type="ECO:0000256" key="6">
    <source>
        <dbReference type="ARBA" id="ARBA00022989"/>
    </source>
</evidence>
<name>A0A3G3K5R3_9BACL</name>
<feature type="transmembrane region" description="Helical" evidence="8">
    <location>
        <begin position="368"/>
        <end position="389"/>
    </location>
</feature>
<reference evidence="10 11" key="1">
    <citation type="submission" date="2018-10" db="EMBL/GenBank/DDBJ databases">
        <title>Genome Sequence of Cohnella sp.</title>
        <authorList>
            <person name="Srinivasan S."/>
            <person name="Kim M.K."/>
        </authorList>
    </citation>
    <scope>NUCLEOTIDE SEQUENCE [LARGE SCALE GENOMIC DNA]</scope>
    <source>
        <strain evidence="10 11">18JY8-7</strain>
    </source>
</reference>
<evidence type="ECO:0000256" key="7">
    <source>
        <dbReference type="ARBA" id="ARBA00023136"/>
    </source>
</evidence>
<evidence type="ECO:0000256" key="2">
    <source>
        <dbReference type="ARBA" id="ARBA00022475"/>
    </source>
</evidence>
<gene>
    <name evidence="10" type="ORF">EAV92_22760</name>
</gene>
<proteinExistence type="predicted"/>
<keyword evidence="4" id="KW-0808">Transferase</keyword>
<evidence type="ECO:0000256" key="1">
    <source>
        <dbReference type="ARBA" id="ARBA00004651"/>
    </source>
</evidence>
<keyword evidence="6 8" id="KW-1133">Transmembrane helix</keyword>
<dbReference type="GO" id="GO:0009103">
    <property type="term" value="P:lipopolysaccharide biosynthetic process"/>
    <property type="evidence" value="ECO:0007669"/>
    <property type="project" value="UniProtKB-ARBA"/>
</dbReference>
<dbReference type="PANTHER" id="PTHR33908:SF11">
    <property type="entry name" value="MEMBRANE PROTEIN"/>
    <property type="match status" value="1"/>
</dbReference>
<evidence type="ECO:0000313" key="10">
    <source>
        <dbReference type="EMBL" id="AYQ75119.1"/>
    </source>
</evidence>
<feature type="transmembrane region" description="Helical" evidence="8">
    <location>
        <begin position="205"/>
        <end position="225"/>
    </location>
</feature>
<protein>
    <recommendedName>
        <fullName evidence="9">Glycosyltransferase RgtA/B/C/D-like domain-containing protein</fullName>
    </recommendedName>
</protein>
<evidence type="ECO:0000256" key="5">
    <source>
        <dbReference type="ARBA" id="ARBA00022692"/>
    </source>
</evidence>
<accession>A0A3G3K5R3</accession>
<dbReference type="PANTHER" id="PTHR33908">
    <property type="entry name" value="MANNOSYLTRANSFERASE YKCB-RELATED"/>
    <property type="match status" value="1"/>
</dbReference>
<feature type="transmembrane region" description="Helical" evidence="8">
    <location>
        <begin position="343"/>
        <end position="361"/>
    </location>
</feature>
<feature type="transmembrane region" description="Helical" evidence="8">
    <location>
        <begin position="7"/>
        <end position="24"/>
    </location>
</feature>
<dbReference type="Pfam" id="PF13231">
    <property type="entry name" value="PMT_2"/>
    <property type="match status" value="1"/>
</dbReference>
<feature type="transmembrane region" description="Helical" evidence="8">
    <location>
        <begin position="138"/>
        <end position="155"/>
    </location>
</feature>
<dbReference type="Proteomes" id="UP000269097">
    <property type="component" value="Chromosome"/>
</dbReference>
<evidence type="ECO:0000256" key="8">
    <source>
        <dbReference type="SAM" id="Phobius"/>
    </source>
</evidence>
<sequence length="406" mass="46301">MTISKKWVWAAFAAFFVLAVFLRVDFLRSVQHLVPHDTLQYDKMVRQWLDTGVYGYKSTQSNAQVTPGYPLIMAAVYKVVDYHTHDPYPYLRYLNVVFSMANLTLLFLMAQRWANDLTALFAAAIAAVYPSFMWTNGAVLTEVPTALLLTAYLYVQMIAFETRKPLHAGLAGILLGLTALIRPEFMPLCLPLYALYWLQTRDRSFWKPLLATLVGLALVMSPWWIRNAVVMDKLILTGTQENPFYAGTFPYKQWGDGLVDEKGKTQKEIALERIRVGFTEHTGLFLKWFTVGKLEYTYGRMFMGAGHMPFYRILPQQNLFHLAIILSGLLGMIFSLRRWRHPLVMPAAVIVVMSGVRLMFIPEYRYNFTVMPLIILFSAYAAAVVIHGLTARFSRAAPPPQRLGNS</sequence>
<keyword evidence="11" id="KW-1185">Reference proteome</keyword>
<dbReference type="GO" id="GO:0005886">
    <property type="term" value="C:plasma membrane"/>
    <property type="evidence" value="ECO:0007669"/>
    <property type="project" value="UniProtKB-SubCell"/>
</dbReference>
<organism evidence="10 11">
    <name type="scientific">Cohnella candidum</name>
    <dbReference type="NCBI Taxonomy" id="2674991"/>
    <lineage>
        <taxon>Bacteria</taxon>
        <taxon>Bacillati</taxon>
        <taxon>Bacillota</taxon>
        <taxon>Bacilli</taxon>
        <taxon>Bacillales</taxon>
        <taxon>Paenibacillaceae</taxon>
        <taxon>Cohnella</taxon>
    </lineage>
</organism>
<feature type="transmembrane region" description="Helical" evidence="8">
    <location>
        <begin position="90"/>
        <end position="110"/>
    </location>
</feature>
<evidence type="ECO:0000256" key="3">
    <source>
        <dbReference type="ARBA" id="ARBA00022676"/>
    </source>
</evidence>
<keyword evidence="2" id="KW-1003">Cell membrane</keyword>
<dbReference type="InterPro" id="IPR050297">
    <property type="entry name" value="LipidA_mod_glycosyltrf_83"/>
</dbReference>
<comment type="subcellular location">
    <subcellularLocation>
        <location evidence="1">Cell membrane</location>
        <topology evidence="1">Multi-pass membrane protein</topology>
    </subcellularLocation>
</comment>
<dbReference type="AlphaFoldDB" id="A0A3G3K5R3"/>
<dbReference type="RefSeq" id="WP_123043199.1">
    <property type="nucleotide sequence ID" value="NZ_CP033433.1"/>
</dbReference>
<feature type="transmembrane region" description="Helical" evidence="8">
    <location>
        <begin position="117"/>
        <end position="132"/>
    </location>
</feature>
<keyword evidence="7 8" id="KW-0472">Membrane</keyword>
<dbReference type="InterPro" id="IPR038731">
    <property type="entry name" value="RgtA/B/C-like"/>
</dbReference>
<evidence type="ECO:0000256" key="4">
    <source>
        <dbReference type="ARBA" id="ARBA00022679"/>
    </source>
</evidence>
<dbReference type="KEGG" id="coh:EAV92_22760"/>
<keyword evidence="5 8" id="KW-0812">Transmembrane</keyword>